<accession>E1Y9G1</accession>
<dbReference type="AlphaFoldDB" id="E1Y9G1"/>
<proteinExistence type="predicted"/>
<protein>
    <submittedName>
        <fullName evidence="1">Uncharacterized protein</fullName>
    </submittedName>
</protein>
<dbReference type="EMBL" id="FR695864">
    <property type="protein sequence ID" value="CBX27205.1"/>
    <property type="molecule type" value="Genomic_DNA"/>
</dbReference>
<reference evidence="1" key="1">
    <citation type="journal article" date="2011" name="Environ. Microbiol.">
        <title>Genomic insights into the metabolic potential of the polycyclic aromatic hydrocarbon degrading sulfate-reducing Deltaproteobacterium N47.</title>
        <authorList>
            <person name="Bergmann F."/>
            <person name="Selesi D."/>
            <person name="Weinmaier T."/>
            <person name="Tischler P."/>
            <person name="Rattei T."/>
            <person name="Meckenstock R.U."/>
        </authorList>
    </citation>
    <scope>NUCLEOTIDE SEQUENCE</scope>
</reference>
<gene>
    <name evidence="1" type="ORF">N47_A12340</name>
</gene>
<evidence type="ECO:0000313" key="1">
    <source>
        <dbReference type="EMBL" id="CBX27205.1"/>
    </source>
</evidence>
<sequence length="104" mass="11833">MKKIYNIYLPGKYTKKTDTDSKSLPVPACYDEVVWQGLKGAPVFNSLTGVACNYKIKQTWNKFIKLIKEPLSKHFSFFKVKAGEKFNHRNTFSISGIALCFTAC</sequence>
<name>E1Y9G1_9BACT</name>
<organism evidence="1">
    <name type="scientific">uncultured Desulfobacterium sp</name>
    <dbReference type="NCBI Taxonomy" id="201089"/>
    <lineage>
        <taxon>Bacteria</taxon>
        <taxon>Pseudomonadati</taxon>
        <taxon>Thermodesulfobacteriota</taxon>
        <taxon>Desulfobacteria</taxon>
        <taxon>Desulfobacterales</taxon>
        <taxon>Desulfobacteriaceae</taxon>
        <taxon>Desulfobacterium</taxon>
        <taxon>environmental samples</taxon>
    </lineage>
</organism>